<sequence length="159" mass="16486">MPGCSLKGLLACAMCAGLVACGGPQGDPAWYRSPEPELRYSSTFGARLRVIEGCVALVTGPDALDREADVAIGDAAIPLFIDTFEVEASGGQLKITTPDGEVLTDGDLVLGEGGPWPKSDPRSAPVSNPPDLSRCPGDPYQVVGLSKGWGPYDPEGLLD</sequence>
<dbReference type="STRING" id="604088.SAMN04488060_0809"/>
<gene>
    <name evidence="3" type="ORF">SAMN04488060_0809</name>
</gene>
<organism evidence="3 4">
    <name type="scientific">Qipengyuania nanhaisediminis</name>
    <dbReference type="NCBI Taxonomy" id="604088"/>
    <lineage>
        <taxon>Bacteria</taxon>
        <taxon>Pseudomonadati</taxon>
        <taxon>Pseudomonadota</taxon>
        <taxon>Alphaproteobacteria</taxon>
        <taxon>Sphingomonadales</taxon>
        <taxon>Erythrobacteraceae</taxon>
        <taxon>Qipengyuania</taxon>
    </lineage>
</organism>
<dbReference type="EMBL" id="FOWZ01000001">
    <property type="protein sequence ID" value="SFO93380.1"/>
    <property type="molecule type" value="Genomic_DNA"/>
</dbReference>
<evidence type="ECO:0000256" key="1">
    <source>
        <dbReference type="SAM" id="MobiDB-lite"/>
    </source>
</evidence>
<dbReference type="PROSITE" id="PS51257">
    <property type="entry name" value="PROKAR_LIPOPROTEIN"/>
    <property type="match status" value="1"/>
</dbReference>
<dbReference type="Proteomes" id="UP000199331">
    <property type="component" value="Unassembled WGS sequence"/>
</dbReference>
<name>A0A1I5L7W9_9SPHN</name>
<accession>A0A1I5L7W9</accession>
<evidence type="ECO:0000313" key="3">
    <source>
        <dbReference type="EMBL" id="SFO93380.1"/>
    </source>
</evidence>
<keyword evidence="2" id="KW-0732">Signal</keyword>
<reference evidence="4" key="1">
    <citation type="submission" date="2016-10" db="EMBL/GenBank/DDBJ databases">
        <authorList>
            <person name="Varghese N."/>
            <person name="Submissions S."/>
        </authorList>
    </citation>
    <scope>NUCLEOTIDE SEQUENCE [LARGE SCALE GENOMIC DNA]</scope>
    <source>
        <strain evidence="4">CGMCC 1.7715</strain>
    </source>
</reference>
<feature type="region of interest" description="Disordered" evidence="1">
    <location>
        <begin position="104"/>
        <end position="139"/>
    </location>
</feature>
<proteinExistence type="predicted"/>
<keyword evidence="4" id="KW-1185">Reference proteome</keyword>
<feature type="signal peptide" evidence="2">
    <location>
        <begin position="1"/>
        <end position="20"/>
    </location>
</feature>
<evidence type="ECO:0000256" key="2">
    <source>
        <dbReference type="SAM" id="SignalP"/>
    </source>
</evidence>
<feature type="chain" id="PRO_5011624791" evidence="2">
    <location>
        <begin position="21"/>
        <end position="159"/>
    </location>
</feature>
<protein>
    <submittedName>
        <fullName evidence="3">Uncharacterized protein</fullName>
    </submittedName>
</protein>
<evidence type="ECO:0000313" key="4">
    <source>
        <dbReference type="Proteomes" id="UP000199331"/>
    </source>
</evidence>
<dbReference type="AlphaFoldDB" id="A0A1I5L7W9"/>